<dbReference type="RefSeq" id="XP_030072405.1">
    <property type="nucleotide sequence ID" value="XM_030216545.1"/>
</dbReference>
<dbReference type="Pfam" id="PF15145">
    <property type="entry name" value="DUF4577"/>
    <property type="match status" value="1"/>
</dbReference>
<evidence type="ECO:0000313" key="2">
    <source>
        <dbReference type="Proteomes" id="UP000515156"/>
    </source>
</evidence>
<keyword evidence="1" id="KW-0812">Transmembrane</keyword>
<evidence type="ECO:0000313" key="4">
    <source>
        <dbReference type="RefSeq" id="XP_030072405.1"/>
    </source>
</evidence>
<keyword evidence="1" id="KW-1133">Transmembrane helix</keyword>
<protein>
    <submittedName>
        <fullName evidence="3 4">Leucine-rich single-pass membrane protein 1</fullName>
    </submittedName>
</protein>
<dbReference type="PANTHER" id="PTHR36475:SF1">
    <property type="entry name" value="LEUCINE-RICH SINGLE-PASS MEMBRANE PROTEIN 1"/>
    <property type="match status" value="1"/>
</dbReference>
<organism evidence="2 3">
    <name type="scientific">Microcaecilia unicolor</name>
    <dbReference type="NCBI Taxonomy" id="1415580"/>
    <lineage>
        <taxon>Eukaryota</taxon>
        <taxon>Metazoa</taxon>
        <taxon>Chordata</taxon>
        <taxon>Craniata</taxon>
        <taxon>Vertebrata</taxon>
        <taxon>Euteleostomi</taxon>
        <taxon>Amphibia</taxon>
        <taxon>Gymnophiona</taxon>
        <taxon>Siphonopidae</taxon>
        <taxon>Microcaecilia</taxon>
    </lineage>
</organism>
<feature type="transmembrane region" description="Helical" evidence="1">
    <location>
        <begin position="65"/>
        <end position="89"/>
    </location>
</feature>
<sequence length="129" mass="14372">MNASSLEIDFLDFNEEGKLYAVDSLNNLNKLNLCTSDGQDHLNTQEGKGTNESILVTGQSKISQYIFFLFIITALVLSLALASFAVFLLNQTRDKMEEAYKKVVSGGNDIEELYEMNSALLKFFNQTGV</sequence>
<dbReference type="OrthoDB" id="9942858at2759"/>
<accession>A0A6P7Z9N2</accession>
<name>A0A6P7Z9N2_9AMPH</name>
<gene>
    <name evidence="3 4" type="primary">LSMEM1</name>
</gene>
<dbReference type="AlphaFoldDB" id="A0A6P7Z9N2"/>
<reference evidence="3 4" key="1">
    <citation type="submission" date="2025-04" db="UniProtKB">
        <authorList>
            <consortium name="RefSeq"/>
        </authorList>
    </citation>
    <scope>IDENTIFICATION</scope>
</reference>
<dbReference type="Proteomes" id="UP000515156">
    <property type="component" value="Chromosome 10"/>
</dbReference>
<dbReference type="GeneID" id="115478898"/>
<dbReference type="InterPro" id="IPR028099">
    <property type="entry name" value="DUF4577"/>
</dbReference>
<dbReference type="CTD" id="286006"/>
<dbReference type="PANTHER" id="PTHR36475">
    <property type="entry name" value="LEUCINE-RICH SINGLE-PASS MEMBRANE PROTEIN 1"/>
    <property type="match status" value="1"/>
</dbReference>
<evidence type="ECO:0000313" key="3">
    <source>
        <dbReference type="RefSeq" id="XP_030072404.1"/>
    </source>
</evidence>
<dbReference type="KEGG" id="muo:115478898"/>
<evidence type="ECO:0000256" key="1">
    <source>
        <dbReference type="SAM" id="Phobius"/>
    </source>
</evidence>
<proteinExistence type="predicted"/>
<keyword evidence="1" id="KW-0472">Membrane</keyword>
<dbReference type="RefSeq" id="XP_030072404.1">
    <property type="nucleotide sequence ID" value="XM_030216544.1"/>
</dbReference>
<keyword evidence="2" id="KW-1185">Reference proteome</keyword>